<evidence type="ECO:0000313" key="11">
    <source>
        <dbReference type="Proteomes" id="UP001474421"/>
    </source>
</evidence>
<dbReference type="PROSITE" id="PS50119">
    <property type="entry name" value="ZF_BBOX"/>
    <property type="match status" value="1"/>
</dbReference>
<dbReference type="SMART" id="SM00336">
    <property type="entry name" value="BBOX"/>
    <property type="match status" value="1"/>
</dbReference>
<evidence type="ECO:0000256" key="2">
    <source>
        <dbReference type="ARBA" id="ARBA00022699"/>
    </source>
</evidence>
<dbReference type="FunFam" id="2.60.120.920:FF:000004">
    <property type="entry name" value="Butyrophilin subfamily 1 member A1"/>
    <property type="match status" value="1"/>
</dbReference>
<evidence type="ECO:0000256" key="3">
    <source>
        <dbReference type="ARBA" id="ARBA00022771"/>
    </source>
</evidence>
<keyword evidence="4" id="KW-0862">Zinc</keyword>
<accession>A0AAW1BUV9</accession>
<dbReference type="InterPro" id="IPR000315">
    <property type="entry name" value="Znf_B-box"/>
</dbReference>
<organism evidence="10 11">
    <name type="scientific">Crotalus adamanteus</name>
    <name type="common">Eastern diamondback rattlesnake</name>
    <dbReference type="NCBI Taxonomy" id="8729"/>
    <lineage>
        <taxon>Eukaryota</taxon>
        <taxon>Metazoa</taxon>
        <taxon>Chordata</taxon>
        <taxon>Craniata</taxon>
        <taxon>Vertebrata</taxon>
        <taxon>Euteleostomi</taxon>
        <taxon>Lepidosauria</taxon>
        <taxon>Squamata</taxon>
        <taxon>Bifurcata</taxon>
        <taxon>Unidentata</taxon>
        <taxon>Episquamata</taxon>
        <taxon>Toxicofera</taxon>
        <taxon>Serpentes</taxon>
        <taxon>Colubroidea</taxon>
        <taxon>Viperidae</taxon>
        <taxon>Crotalinae</taxon>
        <taxon>Crotalus</taxon>
    </lineage>
</organism>
<dbReference type="Gene3D" id="3.30.160.60">
    <property type="entry name" value="Classic Zinc Finger"/>
    <property type="match status" value="1"/>
</dbReference>
<keyword evidence="2" id="KW-0800">Toxin</keyword>
<dbReference type="InterPro" id="IPR043136">
    <property type="entry name" value="B30.2/SPRY_sf"/>
</dbReference>
<sequence length="435" mass="50535">MKCWKESPTELACPQCKHIIAQEDVSQNQQLDNVVRLLKQLRYWAEQETKSCQQHHENLELFCKNDQDFVCSLCHGSEEHQAHTVIPVETAALEFKNLFLSCLNVLKKERDEILKLQSNMDYECQTLLEQLERNKETVKTNFEELHQFLEEQEDFLLTRMEEVEDNIAQKREEHIDQIARELCSLETIIWEMQEKCQQPINELLQDTGSTLTKFLTKDIFDSPVMFPLALRWEFWDLCDLSAILKNAMRQFKDAMDSGYPLCKAQVTLDPDTAHPKLILSENRKSMILGNWPRLRSHCSKRFDQCLFVLGKEKFKTGRCYWEVTVGNEDGWGLGVARASVKRKGIVSLDPAEGIWAMAKWGDHCTVLHPSHLPALPMNWDLQRIRVSLNYIGGRLSFFDADRGILLFAFSEASFSGEPLHPFFWLQGKAQLILCY</sequence>
<keyword evidence="11" id="KW-1185">Reference proteome</keyword>
<dbReference type="InterPro" id="IPR003877">
    <property type="entry name" value="SPRY_dom"/>
</dbReference>
<reference evidence="10 11" key="1">
    <citation type="journal article" date="2024" name="Proc. Natl. Acad. Sci. U.S.A.">
        <title>The genetic regulatory architecture and epigenomic basis for age-related changes in rattlesnake venom.</title>
        <authorList>
            <person name="Hogan M.P."/>
            <person name="Holding M.L."/>
            <person name="Nystrom G.S."/>
            <person name="Colston T.J."/>
            <person name="Bartlett D.A."/>
            <person name="Mason A.J."/>
            <person name="Ellsworth S.A."/>
            <person name="Rautsaw R.M."/>
            <person name="Lawrence K.C."/>
            <person name="Strickland J.L."/>
            <person name="He B."/>
            <person name="Fraser P."/>
            <person name="Margres M.J."/>
            <person name="Gilbert D.M."/>
            <person name="Gibbs H.L."/>
            <person name="Parkinson C.L."/>
            <person name="Rokyta D.R."/>
        </authorList>
    </citation>
    <scope>NUCLEOTIDE SEQUENCE [LARGE SCALE GENOMIC DNA]</scope>
    <source>
        <strain evidence="10">DRR0105</strain>
    </source>
</reference>
<feature type="domain" description="B30.2/SPRY" evidence="9">
    <location>
        <begin position="246"/>
        <end position="435"/>
    </location>
</feature>
<dbReference type="AlphaFoldDB" id="A0AAW1BUV9"/>
<evidence type="ECO:0000259" key="8">
    <source>
        <dbReference type="PROSITE" id="PS50119"/>
    </source>
</evidence>
<keyword evidence="3 6" id="KW-0479">Metal-binding</keyword>
<protein>
    <submittedName>
        <fullName evidence="10">Tripartite motif-containing protein 7-like</fullName>
    </submittedName>
</protein>
<dbReference type="SUPFAM" id="SSF57845">
    <property type="entry name" value="B-box zinc-binding domain"/>
    <property type="match status" value="1"/>
</dbReference>
<evidence type="ECO:0000256" key="1">
    <source>
        <dbReference type="ARBA" id="ARBA00009651"/>
    </source>
</evidence>
<dbReference type="InterPro" id="IPR013320">
    <property type="entry name" value="ConA-like_dom_sf"/>
</dbReference>
<dbReference type="InterPro" id="IPR003879">
    <property type="entry name" value="Butyrophylin_SPRY"/>
</dbReference>
<evidence type="ECO:0000259" key="9">
    <source>
        <dbReference type="PROSITE" id="PS50188"/>
    </source>
</evidence>
<name>A0AAW1BUV9_CROAD</name>
<dbReference type="InterPro" id="IPR001870">
    <property type="entry name" value="B30.2/SPRY"/>
</dbReference>
<dbReference type="PANTHER" id="PTHR24103">
    <property type="entry name" value="E3 UBIQUITIN-PROTEIN LIGASE TRIM"/>
    <property type="match status" value="1"/>
</dbReference>
<dbReference type="SMART" id="SM00449">
    <property type="entry name" value="SPRY"/>
    <property type="match status" value="1"/>
</dbReference>
<keyword evidence="7" id="KW-0175">Coiled coil</keyword>
<dbReference type="Proteomes" id="UP001474421">
    <property type="component" value="Unassembled WGS sequence"/>
</dbReference>
<evidence type="ECO:0000256" key="4">
    <source>
        <dbReference type="ARBA" id="ARBA00022833"/>
    </source>
</evidence>
<feature type="coiled-coil region" evidence="7">
    <location>
        <begin position="128"/>
        <end position="180"/>
    </location>
</feature>
<proteinExistence type="inferred from homology"/>
<dbReference type="InterPro" id="IPR006574">
    <property type="entry name" value="PRY"/>
</dbReference>
<keyword evidence="2" id="KW-0528">Neurotoxin</keyword>
<evidence type="ECO:0000256" key="6">
    <source>
        <dbReference type="PROSITE-ProRule" id="PRU00024"/>
    </source>
</evidence>
<evidence type="ECO:0000256" key="5">
    <source>
        <dbReference type="ARBA" id="ARBA00034460"/>
    </source>
</evidence>
<dbReference type="Gene3D" id="2.60.120.920">
    <property type="match status" value="1"/>
</dbReference>
<dbReference type="CDD" id="cd12888">
    <property type="entry name" value="SPRY_PRY_TRIM7_like"/>
    <property type="match status" value="1"/>
</dbReference>
<comment type="caution">
    <text evidence="10">The sequence shown here is derived from an EMBL/GenBank/DDBJ whole genome shotgun (WGS) entry which is preliminary data.</text>
</comment>
<dbReference type="InterPro" id="IPR050143">
    <property type="entry name" value="TRIM/RBCC"/>
</dbReference>
<dbReference type="Pfam" id="PF00643">
    <property type="entry name" value="zf-B_box"/>
    <property type="match status" value="1"/>
</dbReference>
<dbReference type="Pfam" id="PF00622">
    <property type="entry name" value="SPRY"/>
    <property type="match status" value="1"/>
</dbReference>
<comment type="function">
    <text evidence="5">Neurotoxin that produces dose-dependent hypolocomotion and hyperalgesia in mice. May directly act on the central nervous system, as it is 6500-fold more potent when administered intracerebroventricularly than intraperitoneal.</text>
</comment>
<dbReference type="EMBL" id="JAOTOJ010000002">
    <property type="protein sequence ID" value="KAK9405788.1"/>
    <property type="molecule type" value="Genomic_DNA"/>
</dbReference>
<keyword evidence="3 6" id="KW-0863">Zinc-finger</keyword>
<dbReference type="GO" id="GO:0008270">
    <property type="term" value="F:zinc ion binding"/>
    <property type="evidence" value="ECO:0007669"/>
    <property type="project" value="UniProtKB-KW"/>
</dbReference>
<comment type="similarity">
    <text evidence="1">Belongs to the ohanin/vespryn family.</text>
</comment>
<evidence type="ECO:0000313" key="10">
    <source>
        <dbReference type="EMBL" id="KAK9405788.1"/>
    </source>
</evidence>
<dbReference type="PRINTS" id="PR01407">
    <property type="entry name" value="BUTYPHLNCDUF"/>
</dbReference>
<evidence type="ECO:0000256" key="7">
    <source>
        <dbReference type="SAM" id="Coils"/>
    </source>
</evidence>
<dbReference type="Pfam" id="PF13765">
    <property type="entry name" value="PRY"/>
    <property type="match status" value="1"/>
</dbReference>
<dbReference type="PROSITE" id="PS50188">
    <property type="entry name" value="B302_SPRY"/>
    <property type="match status" value="1"/>
</dbReference>
<feature type="domain" description="B box-type" evidence="8">
    <location>
        <begin position="47"/>
        <end position="88"/>
    </location>
</feature>
<dbReference type="SUPFAM" id="SSF49899">
    <property type="entry name" value="Concanavalin A-like lectins/glucanases"/>
    <property type="match status" value="1"/>
</dbReference>
<gene>
    <name evidence="10" type="ORF">NXF25_004562</name>
</gene>
<dbReference type="SMART" id="SM00589">
    <property type="entry name" value="PRY"/>
    <property type="match status" value="1"/>
</dbReference>